<gene>
    <name evidence="3" type="ORF">IWX90DRAFT_11023</name>
</gene>
<feature type="region of interest" description="Disordered" evidence="1">
    <location>
        <begin position="18"/>
        <end position="57"/>
    </location>
</feature>
<keyword evidence="4" id="KW-1185">Reference proteome</keyword>
<dbReference type="EMBL" id="JBBWUH010000001">
    <property type="protein sequence ID" value="KAK8177190.1"/>
    <property type="molecule type" value="Genomic_DNA"/>
</dbReference>
<sequence>MVRQLLSYGCIRRLTKGATRRAPPPLPADSPLWTRPVTPQQPHHATAGRSTPRESTWGRDGHQNLHLGCGFRWCWQVCFLHLSSLLLTFTALHWSKENGALVCSTGRVLFFSISPQSSGLTPALQWALKPHCHRQCAGFSWRSFLEFIQKWTGGLAACGLVGHLLLCVAFLHWIPFASLHSMIPEKTRGRGFLLLLASVSFCFWRIITSLPSLFFASSSLLVACRIDSCNQCHTASIPLVYFFLKVF</sequence>
<feature type="transmembrane region" description="Helical" evidence="2">
    <location>
        <begin position="151"/>
        <end position="171"/>
    </location>
</feature>
<organism evidence="3 4">
    <name type="scientific">Phyllosticta citrichinensis</name>
    <dbReference type="NCBI Taxonomy" id="1130410"/>
    <lineage>
        <taxon>Eukaryota</taxon>
        <taxon>Fungi</taxon>
        <taxon>Dikarya</taxon>
        <taxon>Ascomycota</taxon>
        <taxon>Pezizomycotina</taxon>
        <taxon>Dothideomycetes</taxon>
        <taxon>Dothideomycetes incertae sedis</taxon>
        <taxon>Botryosphaeriales</taxon>
        <taxon>Phyllostictaceae</taxon>
        <taxon>Phyllosticta</taxon>
    </lineage>
</organism>
<evidence type="ECO:0000256" key="1">
    <source>
        <dbReference type="SAM" id="MobiDB-lite"/>
    </source>
</evidence>
<name>A0ABR1Y5X7_9PEZI</name>
<keyword evidence="2" id="KW-0472">Membrane</keyword>
<keyword evidence="2" id="KW-1133">Transmembrane helix</keyword>
<evidence type="ECO:0000256" key="2">
    <source>
        <dbReference type="SAM" id="Phobius"/>
    </source>
</evidence>
<reference evidence="3 4" key="1">
    <citation type="journal article" date="2022" name="G3 (Bethesda)">
        <title>Enemy or ally: a genomic approach to elucidate the lifestyle of Phyllosticta citrichinaensis.</title>
        <authorList>
            <person name="Buijs V.A."/>
            <person name="Groenewald J.Z."/>
            <person name="Haridas S."/>
            <person name="LaButti K.M."/>
            <person name="Lipzen A."/>
            <person name="Martin F.M."/>
            <person name="Barry K."/>
            <person name="Grigoriev I.V."/>
            <person name="Crous P.W."/>
            <person name="Seidl M.F."/>
        </authorList>
    </citation>
    <scope>NUCLEOTIDE SEQUENCE [LARGE SCALE GENOMIC DNA]</scope>
    <source>
        <strain evidence="3 4">CBS 129764</strain>
    </source>
</reference>
<accession>A0ABR1Y5X7</accession>
<evidence type="ECO:0000313" key="3">
    <source>
        <dbReference type="EMBL" id="KAK8177190.1"/>
    </source>
</evidence>
<dbReference type="Proteomes" id="UP001456524">
    <property type="component" value="Unassembled WGS sequence"/>
</dbReference>
<evidence type="ECO:0000313" key="4">
    <source>
        <dbReference type="Proteomes" id="UP001456524"/>
    </source>
</evidence>
<comment type="caution">
    <text evidence="3">The sequence shown here is derived from an EMBL/GenBank/DDBJ whole genome shotgun (WGS) entry which is preliminary data.</text>
</comment>
<keyword evidence="2" id="KW-0812">Transmembrane</keyword>
<protein>
    <submittedName>
        <fullName evidence="3">Uncharacterized protein</fullName>
    </submittedName>
</protein>
<proteinExistence type="predicted"/>
<feature type="transmembrane region" description="Helical" evidence="2">
    <location>
        <begin position="192"/>
        <end position="216"/>
    </location>
</feature>